<dbReference type="InterPro" id="IPR025312">
    <property type="entry name" value="DUF4216"/>
</dbReference>
<reference evidence="4" key="1">
    <citation type="journal article" date="2005" name="BMC Biol.">
        <title>The sequence of rice chromosomes 11 and 12, rich in disease resistance genes and recent gene duplications.</title>
        <authorList>
            <consortium name="The rice chromosomes 11 and 12 sequencing consortia"/>
        </authorList>
    </citation>
    <scope>NUCLEOTIDE SEQUENCE [LARGE SCALE GENOMIC DNA]</scope>
</reference>
<evidence type="ECO:0000259" key="3">
    <source>
        <dbReference type="Pfam" id="PF13963"/>
    </source>
</evidence>
<dbReference type="Pfam" id="PF13963">
    <property type="entry name" value="Transpos_assoc"/>
    <property type="match status" value="1"/>
</dbReference>
<reference evidence="4" key="3">
    <citation type="submission" date="2006-01" db="EMBL/GenBank/DDBJ databases">
        <authorList>
            <person name="Buell R."/>
        </authorList>
    </citation>
    <scope>NUCLEOTIDE SEQUENCE</scope>
</reference>
<reference evidence="4" key="2">
    <citation type="submission" date="2005-04" db="EMBL/GenBank/DDBJ databases">
        <authorList>
            <person name="Buell C.R."/>
            <person name="Wing R.A."/>
            <person name="McCombie W.A."/>
            <person name="Ouyang S."/>
        </authorList>
    </citation>
    <scope>NUCLEOTIDE SEQUENCE</scope>
</reference>
<dbReference type="PANTHER" id="PTHR48258">
    <property type="entry name" value="DUF4218 DOMAIN-CONTAINING PROTEIN-RELATED"/>
    <property type="match status" value="1"/>
</dbReference>
<protein>
    <submittedName>
        <fullName evidence="4">Transposon protein, putative, CACTA, En/Spm sub-class</fullName>
    </submittedName>
</protein>
<dbReference type="InterPro" id="IPR029480">
    <property type="entry name" value="Transpos_assoc"/>
</dbReference>
<evidence type="ECO:0000259" key="1">
    <source>
        <dbReference type="Pfam" id="PF13952"/>
    </source>
</evidence>
<dbReference type="Pfam" id="PF13952">
    <property type="entry name" value="DUF4216"/>
    <property type="match status" value="1"/>
</dbReference>
<dbReference type="Pfam" id="PF02992">
    <property type="entry name" value="Transposase_21"/>
    <property type="match status" value="1"/>
</dbReference>
<sequence>MDRSSWMYEMRRTQPIFIKEASKFIDQAKAHALRENMTKIFCPYHHCKNQKLLVEPGEILGHIMEYGFTTNYKVWTYHGEFADPEDDDEELSFEMNEAENFIIEDMSHERMDVDVSTDSDDFEGGFDLEDMLCHVEPEKTSYKYLTSSLKTVYMQHRRFLPQRHRYRKMARLFDNTVENDTAPEAQSGTYVYEITKKIKVVYGKGKKKTVKRKKGDGDKDTTLPFKKHSIFFRYLDYWKDLEIQHAIDVMHLKKNVFDSTIGTLLDIPRVRVPPGFSSNIRKLVSMKDLTISGYNAHDCHRLLTVFLPIAIRAVKPVHTKVVITKLCYFFNQISQKVFDPLELGPLQTFAVEIVCQFEMYFPPSYLDMMEHLIVHIVPQIIELGPLYLHHMWAYERYMSILKGYVHNRAHPEGSMIEGYTTEEAVECCMDYIKDANAIGIPVHRHEGRLSGRGTVGRKQFFDNDYKKVSAAHNSVLKQLAIIEPFIERHLEEIKACFPGRSNDWESREHKRRFPLWFKDLNLPVGNSVEELTLQRLACGPSSIVNSWQGYDINGFTLYTTTKDMKSTTQNSGIRVEAIDTSGEKKSYYGTIQEIWELDYGLNIQILVLRCEWVKDTIGVSVDDYGLTIVDHSKTGHKDDPWVLAERVAQVFYVKDPSDERKTIVISGKQQIVGIDNIEDPNNYNQFDDVPLFTDLPMRIKKVERTIDEANMSYVQADGVAKVIKS</sequence>
<gene>
    <name evidence="4" type="ordered locus">LOC_Os11g43150</name>
</gene>
<dbReference type="Pfam" id="PF13960">
    <property type="entry name" value="DUF4218"/>
    <property type="match status" value="1"/>
</dbReference>
<name>Q2R0B3_ORYSJ</name>
<feature type="domain" description="Transposase-associated" evidence="3">
    <location>
        <begin position="5"/>
        <end position="80"/>
    </location>
</feature>
<evidence type="ECO:0000259" key="2">
    <source>
        <dbReference type="Pfam" id="PF13960"/>
    </source>
</evidence>
<accession>Q2R0B3</accession>
<feature type="domain" description="DUF4218" evidence="2">
    <location>
        <begin position="335"/>
        <end position="436"/>
    </location>
</feature>
<dbReference type="EMBL" id="DP000010">
    <property type="protein sequence ID" value="ABA95057.1"/>
    <property type="molecule type" value="Genomic_DNA"/>
</dbReference>
<dbReference type="PANTHER" id="PTHR48258:SF9">
    <property type="entry name" value="OS01G0348150 PROTEIN"/>
    <property type="match status" value="1"/>
</dbReference>
<dbReference type="InterPro" id="IPR025452">
    <property type="entry name" value="DUF4218"/>
</dbReference>
<organism evidence="4">
    <name type="scientific">Oryza sativa subsp. japonica</name>
    <name type="common">Rice</name>
    <dbReference type="NCBI Taxonomy" id="39947"/>
    <lineage>
        <taxon>Eukaryota</taxon>
        <taxon>Viridiplantae</taxon>
        <taxon>Streptophyta</taxon>
        <taxon>Embryophyta</taxon>
        <taxon>Tracheophyta</taxon>
        <taxon>Spermatophyta</taxon>
        <taxon>Magnoliopsida</taxon>
        <taxon>Liliopsida</taxon>
        <taxon>Poales</taxon>
        <taxon>Poaceae</taxon>
        <taxon>BOP clade</taxon>
        <taxon>Oryzoideae</taxon>
        <taxon>Oryzeae</taxon>
        <taxon>Oryzinae</taxon>
        <taxon>Oryza</taxon>
        <taxon>Oryza sativa</taxon>
    </lineage>
</organism>
<dbReference type="InterPro" id="IPR004242">
    <property type="entry name" value="Transposase_21"/>
</dbReference>
<feature type="domain" description="DUF4216" evidence="1">
    <location>
        <begin position="595"/>
        <end position="659"/>
    </location>
</feature>
<evidence type="ECO:0000313" key="4">
    <source>
        <dbReference type="EMBL" id="ABA95057.1"/>
    </source>
</evidence>
<dbReference type="AlphaFoldDB" id="Q2R0B3"/>
<proteinExistence type="predicted"/>